<keyword evidence="1" id="KW-1133">Transmembrane helix</keyword>
<evidence type="ECO:0000313" key="5">
    <source>
        <dbReference type="Proteomes" id="UP000257123"/>
    </source>
</evidence>
<evidence type="ECO:0000256" key="1">
    <source>
        <dbReference type="SAM" id="Phobius"/>
    </source>
</evidence>
<evidence type="ECO:0000313" key="2">
    <source>
        <dbReference type="EMBL" id="RFA94930.1"/>
    </source>
</evidence>
<dbReference type="AlphaFoldDB" id="A0A371QWW7"/>
<dbReference type="Proteomes" id="UP000256877">
    <property type="component" value="Unassembled WGS sequence"/>
</dbReference>
<protein>
    <submittedName>
        <fullName evidence="2">Uncharacterized protein</fullName>
    </submittedName>
</protein>
<accession>A0A371QWW7</accession>
<feature type="transmembrane region" description="Helical" evidence="1">
    <location>
        <begin position="47"/>
        <end position="67"/>
    </location>
</feature>
<name>A0A371QWW7_9CREN</name>
<dbReference type="EMBL" id="NMUE01000029">
    <property type="protein sequence ID" value="RFA94930.1"/>
    <property type="molecule type" value="Genomic_DNA"/>
</dbReference>
<comment type="caution">
    <text evidence="2">The sequence shown here is derived from an EMBL/GenBank/DDBJ whole genome shotgun (WGS) entry which is preliminary data.</text>
</comment>
<dbReference type="OrthoDB" id="28852at2157"/>
<evidence type="ECO:0000313" key="4">
    <source>
        <dbReference type="Proteomes" id="UP000256877"/>
    </source>
</evidence>
<gene>
    <name evidence="2" type="ORF">CGL51_08960</name>
    <name evidence="3" type="ORF">CGL52_08130</name>
</gene>
<keyword evidence="1" id="KW-0812">Transmembrane</keyword>
<dbReference type="EMBL" id="NMUF01000021">
    <property type="protein sequence ID" value="RFA98015.1"/>
    <property type="molecule type" value="Genomic_DNA"/>
</dbReference>
<dbReference type="Proteomes" id="UP000257123">
    <property type="component" value="Unassembled WGS sequence"/>
</dbReference>
<evidence type="ECO:0000313" key="3">
    <source>
        <dbReference type="EMBL" id="RFA98015.1"/>
    </source>
</evidence>
<sequence>MSKWVRYISLLVPLLGIASPWHELNAALLPFIGGVIYGYFTNKRQGVAIAPVAALVPVAVVLAYYGVINGVRLSRFISIFPLFAWLWVIFWVVFFTLGAVFGYVIRPRVLNR</sequence>
<organism evidence="2 5">
    <name type="scientific">Pyrobaculum aerophilum</name>
    <dbReference type="NCBI Taxonomy" id="13773"/>
    <lineage>
        <taxon>Archaea</taxon>
        <taxon>Thermoproteota</taxon>
        <taxon>Thermoprotei</taxon>
        <taxon>Thermoproteales</taxon>
        <taxon>Thermoproteaceae</taxon>
        <taxon>Pyrobaculum</taxon>
    </lineage>
</organism>
<feature type="transmembrane region" description="Helical" evidence="1">
    <location>
        <begin position="20"/>
        <end position="40"/>
    </location>
</feature>
<reference evidence="4 5" key="1">
    <citation type="submission" date="2017-07" db="EMBL/GenBank/DDBJ databases">
        <title>Draft genome sequence of aerobic hyperthermophilic archaea, Pyrobaculum aerophilum YKB31 and YKB32.</title>
        <authorList>
            <person name="Mochizuki T."/>
            <person name="Berliner A.J."/>
            <person name="Yoshida-Takashima Y."/>
            <person name="Takaki Y."/>
            <person name="Nunoura T."/>
            <person name="Takai K."/>
        </authorList>
    </citation>
    <scope>NUCLEOTIDE SEQUENCE [LARGE SCALE GENOMIC DNA]</scope>
    <source>
        <strain evidence="2 5">YKB31</strain>
        <strain evidence="3 4">YKB32</strain>
    </source>
</reference>
<keyword evidence="1" id="KW-0472">Membrane</keyword>
<feature type="transmembrane region" description="Helical" evidence="1">
    <location>
        <begin position="79"/>
        <end position="105"/>
    </location>
</feature>
<proteinExistence type="predicted"/>
<dbReference type="RefSeq" id="WP_116421481.1">
    <property type="nucleotide sequence ID" value="NZ_NMUE01000029.1"/>
</dbReference>